<dbReference type="InterPro" id="IPR051873">
    <property type="entry name" value="KNR4/SMI1_regulator"/>
</dbReference>
<comment type="caution">
    <text evidence="2">The sequence shown here is derived from an EMBL/GenBank/DDBJ whole genome shotgun (WGS) entry which is preliminary data.</text>
</comment>
<proteinExistence type="predicted"/>
<evidence type="ECO:0000313" key="2">
    <source>
        <dbReference type="EMBL" id="RNL77997.1"/>
    </source>
</evidence>
<reference evidence="2 3" key="1">
    <citation type="submission" date="2018-10" db="EMBL/GenBank/DDBJ databases">
        <title>Sinomicrobium pectinilyticum sp. nov., a pectinase-producing bacterium isolated from alkaline and saline soil, and emended description of the genus Sinomicrobium.</title>
        <authorList>
            <person name="Cheng B."/>
            <person name="Li C."/>
            <person name="Lai Q."/>
            <person name="Du M."/>
            <person name="Shao Z."/>
            <person name="Xu P."/>
            <person name="Yang C."/>
        </authorList>
    </citation>
    <scope>NUCLEOTIDE SEQUENCE [LARGE SCALE GENOMIC DNA]</scope>
    <source>
        <strain evidence="2 3">5DNS001</strain>
    </source>
</reference>
<evidence type="ECO:0000313" key="3">
    <source>
        <dbReference type="Proteomes" id="UP000267469"/>
    </source>
</evidence>
<dbReference type="PANTHER" id="PTHR47432:SF1">
    <property type="entry name" value="CELL WALL ASSEMBLY REGULATOR SMI1"/>
    <property type="match status" value="1"/>
</dbReference>
<sequence>METTLANLEHRLKENRADYFRCLQPPLTINEICHLEEKYQVKLPGDLKALYQWKNGQKNDCYKAFVNNSMFIPLGEVLDIAAELTSMIGFDFDVENWWNEQWIPVFHNGGGDYICYDTGGVFTGRKGQLIEFWHADNNRNVIAPSLTVFLSQLNNYYQSVPNGKFDEYISPETIDGYPKIFMVE</sequence>
<dbReference type="Pfam" id="PF09346">
    <property type="entry name" value="SMI1_KNR4"/>
    <property type="match status" value="1"/>
</dbReference>
<dbReference type="AlphaFoldDB" id="A0A3N0DQT7"/>
<organism evidence="2 3">
    <name type="scientific">Sinomicrobium pectinilyticum</name>
    <dbReference type="NCBI Taxonomy" id="1084421"/>
    <lineage>
        <taxon>Bacteria</taxon>
        <taxon>Pseudomonadati</taxon>
        <taxon>Bacteroidota</taxon>
        <taxon>Flavobacteriia</taxon>
        <taxon>Flavobacteriales</taxon>
        <taxon>Flavobacteriaceae</taxon>
        <taxon>Sinomicrobium</taxon>
    </lineage>
</organism>
<dbReference type="SMART" id="SM00860">
    <property type="entry name" value="SMI1_KNR4"/>
    <property type="match status" value="1"/>
</dbReference>
<accession>A0A3N0DQT7</accession>
<dbReference type="InterPro" id="IPR018958">
    <property type="entry name" value="Knr4/Smi1-like_dom"/>
</dbReference>
<dbReference type="PANTHER" id="PTHR47432">
    <property type="entry name" value="CELL WALL ASSEMBLY REGULATOR SMI1"/>
    <property type="match status" value="1"/>
</dbReference>
<feature type="domain" description="Knr4/Smi1-like" evidence="1">
    <location>
        <begin position="26"/>
        <end position="152"/>
    </location>
</feature>
<dbReference type="InterPro" id="IPR037883">
    <property type="entry name" value="Knr4/Smi1-like_sf"/>
</dbReference>
<evidence type="ECO:0000259" key="1">
    <source>
        <dbReference type="SMART" id="SM00860"/>
    </source>
</evidence>
<keyword evidence="3" id="KW-1185">Reference proteome</keyword>
<dbReference type="RefSeq" id="WP_123217812.1">
    <property type="nucleotide sequence ID" value="NZ_RJTM01000143.1"/>
</dbReference>
<dbReference type="OrthoDB" id="6989522at2"/>
<protein>
    <submittedName>
        <fullName evidence="2">Benzoate transporter</fullName>
    </submittedName>
</protein>
<dbReference type="Proteomes" id="UP000267469">
    <property type="component" value="Unassembled WGS sequence"/>
</dbReference>
<gene>
    <name evidence="2" type="ORF">ED312_20060</name>
</gene>
<name>A0A3N0DQT7_SINP1</name>
<dbReference type="Gene3D" id="3.40.1580.10">
    <property type="entry name" value="SMI1/KNR4-like"/>
    <property type="match status" value="1"/>
</dbReference>
<dbReference type="SUPFAM" id="SSF160631">
    <property type="entry name" value="SMI1/KNR4-like"/>
    <property type="match status" value="1"/>
</dbReference>
<dbReference type="EMBL" id="RJTM01000143">
    <property type="protein sequence ID" value="RNL77997.1"/>
    <property type="molecule type" value="Genomic_DNA"/>
</dbReference>